<keyword evidence="6" id="KW-0472">Membrane</keyword>
<evidence type="ECO:0000256" key="1">
    <source>
        <dbReference type="ARBA" id="ARBA00022670"/>
    </source>
</evidence>
<feature type="transmembrane region" description="Helical" evidence="6">
    <location>
        <begin position="21"/>
        <end position="39"/>
    </location>
</feature>
<keyword evidence="6" id="KW-1133">Transmembrane helix</keyword>
<comment type="caution">
    <text evidence="8">The sequence shown here is derived from an EMBL/GenBank/DDBJ whole genome shotgun (WGS) entry which is preliminary data.</text>
</comment>
<dbReference type="InterPro" id="IPR043504">
    <property type="entry name" value="Peptidase_S1_PA_chymotrypsin"/>
</dbReference>
<dbReference type="InterPro" id="IPR022700">
    <property type="entry name" value="CLIP"/>
</dbReference>
<dbReference type="Pfam" id="PF12032">
    <property type="entry name" value="CLIP"/>
    <property type="match status" value="1"/>
</dbReference>
<dbReference type="GO" id="GO:0006508">
    <property type="term" value="P:proteolysis"/>
    <property type="evidence" value="ECO:0007669"/>
    <property type="project" value="UniProtKB-KW"/>
</dbReference>
<feature type="domain" description="Clip" evidence="7">
    <location>
        <begin position="40"/>
        <end position="92"/>
    </location>
</feature>
<evidence type="ECO:0000256" key="2">
    <source>
        <dbReference type="ARBA" id="ARBA00022729"/>
    </source>
</evidence>
<protein>
    <recommendedName>
        <fullName evidence="7">Clip domain-containing protein</fullName>
    </recommendedName>
</protein>
<evidence type="ECO:0000259" key="7">
    <source>
        <dbReference type="PROSITE" id="PS51888"/>
    </source>
</evidence>
<sequence>MGMIILVSPFQLYRVVRKSPIISFIDFIFNYLFFYLVVYPCKTPNSEIGVCISLFSCPILLKSLGTLQDSAIHFAKKSVCCDYSPGDLKVCCGTRGNYLGLEDVTSTATNLPPALTTLSSPPITTTPITTTTPATTTGMLFTSALNKATQISVITQETSTQKQLDNLKTNSTAQQNRDYVKKSLLPSKKYCGLQHTDDRFYTENITALDEFPWLVHIIFLDDEDEDSFQYLDRCNGVLISNRYVLTTATCANQAPAVRLGQHNVNKTISCIEDAELPECSEPKYDVMVEEEIHRAKDNVVNHDFALLRLAKKVQYSGTVWK</sequence>
<dbReference type="OrthoDB" id="6760289at2759"/>
<keyword evidence="5" id="KW-1015">Disulfide bond</keyword>
<dbReference type="PANTHER" id="PTHR24260:SF145">
    <property type="entry name" value="FI17609P1-RELATED"/>
    <property type="match status" value="1"/>
</dbReference>
<evidence type="ECO:0000256" key="6">
    <source>
        <dbReference type="SAM" id="Phobius"/>
    </source>
</evidence>
<proteinExistence type="predicted"/>
<evidence type="ECO:0000256" key="5">
    <source>
        <dbReference type="ARBA" id="ARBA00023157"/>
    </source>
</evidence>
<gene>
    <name evidence="8" type="ORF">ILUMI_22684</name>
</gene>
<name>A0A8K0CE09_IGNLU</name>
<evidence type="ECO:0000313" key="8">
    <source>
        <dbReference type="EMBL" id="KAF2883511.1"/>
    </source>
</evidence>
<dbReference type="InterPro" id="IPR009003">
    <property type="entry name" value="Peptidase_S1_PA"/>
</dbReference>
<dbReference type="PROSITE" id="PS51888">
    <property type="entry name" value="CLIP"/>
    <property type="match status" value="1"/>
</dbReference>
<keyword evidence="3" id="KW-0378">Hydrolase</keyword>
<dbReference type="InterPro" id="IPR001254">
    <property type="entry name" value="Trypsin_dom"/>
</dbReference>
<keyword evidence="2" id="KW-0732">Signal</keyword>
<dbReference type="Gene3D" id="2.40.10.10">
    <property type="entry name" value="Trypsin-like serine proteases"/>
    <property type="match status" value="1"/>
</dbReference>
<keyword evidence="4" id="KW-0720">Serine protease</keyword>
<dbReference type="AlphaFoldDB" id="A0A8K0CE09"/>
<dbReference type="Pfam" id="PF00089">
    <property type="entry name" value="Trypsin"/>
    <property type="match status" value="1"/>
</dbReference>
<evidence type="ECO:0000256" key="3">
    <source>
        <dbReference type="ARBA" id="ARBA00022801"/>
    </source>
</evidence>
<evidence type="ECO:0000313" key="9">
    <source>
        <dbReference type="Proteomes" id="UP000801492"/>
    </source>
</evidence>
<dbReference type="SUPFAM" id="SSF50494">
    <property type="entry name" value="Trypsin-like serine proteases"/>
    <property type="match status" value="1"/>
</dbReference>
<dbReference type="InterPro" id="IPR051333">
    <property type="entry name" value="CLIP_Serine_Protease"/>
</dbReference>
<reference evidence="8" key="1">
    <citation type="submission" date="2019-08" db="EMBL/GenBank/DDBJ databases">
        <title>The genome of the North American firefly Photinus pyralis.</title>
        <authorList>
            <consortium name="Photinus pyralis genome working group"/>
            <person name="Fallon T.R."/>
            <person name="Sander Lower S.E."/>
            <person name="Weng J.-K."/>
        </authorList>
    </citation>
    <scope>NUCLEOTIDE SEQUENCE</scope>
    <source>
        <strain evidence="8">TRF0915ILg1</strain>
        <tissue evidence="8">Whole body</tissue>
    </source>
</reference>
<dbReference type="Gene3D" id="3.30.1640.30">
    <property type="match status" value="1"/>
</dbReference>
<dbReference type="GO" id="GO:0004252">
    <property type="term" value="F:serine-type endopeptidase activity"/>
    <property type="evidence" value="ECO:0007669"/>
    <property type="project" value="InterPro"/>
</dbReference>
<evidence type="ECO:0000256" key="4">
    <source>
        <dbReference type="ARBA" id="ARBA00022825"/>
    </source>
</evidence>
<keyword evidence="6" id="KW-0812">Transmembrane</keyword>
<dbReference type="PANTHER" id="PTHR24260">
    <property type="match status" value="1"/>
</dbReference>
<keyword evidence="9" id="KW-1185">Reference proteome</keyword>
<accession>A0A8K0CE09</accession>
<dbReference type="EMBL" id="VTPC01090404">
    <property type="protein sequence ID" value="KAF2883511.1"/>
    <property type="molecule type" value="Genomic_DNA"/>
</dbReference>
<dbReference type="Proteomes" id="UP000801492">
    <property type="component" value="Unassembled WGS sequence"/>
</dbReference>
<dbReference type="InterPro" id="IPR038565">
    <property type="entry name" value="CLIP_sf"/>
</dbReference>
<keyword evidence="1" id="KW-0645">Protease</keyword>
<organism evidence="8 9">
    <name type="scientific">Ignelater luminosus</name>
    <name type="common">Cucubano</name>
    <name type="synonym">Pyrophorus luminosus</name>
    <dbReference type="NCBI Taxonomy" id="2038154"/>
    <lineage>
        <taxon>Eukaryota</taxon>
        <taxon>Metazoa</taxon>
        <taxon>Ecdysozoa</taxon>
        <taxon>Arthropoda</taxon>
        <taxon>Hexapoda</taxon>
        <taxon>Insecta</taxon>
        <taxon>Pterygota</taxon>
        <taxon>Neoptera</taxon>
        <taxon>Endopterygota</taxon>
        <taxon>Coleoptera</taxon>
        <taxon>Polyphaga</taxon>
        <taxon>Elateriformia</taxon>
        <taxon>Elateroidea</taxon>
        <taxon>Elateridae</taxon>
        <taxon>Agrypninae</taxon>
        <taxon>Pyrophorini</taxon>
        <taxon>Ignelater</taxon>
    </lineage>
</organism>